<dbReference type="Proteomes" id="UP001218231">
    <property type="component" value="Plasmid unnamed3"/>
</dbReference>
<dbReference type="EMBL" id="CP117420">
    <property type="protein sequence ID" value="WCT80259.1"/>
    <property type="molecule type" value="Genomic_DNA"/>
</dbReference>
<dbReference type="RefSeq" id="WP_273620526.1">
    <property type="nucleotide sequence ID" value="NZ_CP117420.1"/>
</dbReference>
<feature type="region of interest" description="Disordered" evidence="1">
    <location>
        <begin position="1"/>
        <end position="38"/>
    </location>
</feature>
<proteinExistence type="predicted"/>
<protein>
    <submittedName>
        <fullName evidence="3">Helix-turn-helix transcriptional regulator</fullName>
    </submittedName>
</protein>
<feature type="domain" description="HTH cro/C1-type" evidence="2">
    <location>
        <begin position="7"/>
        <end position="61"/>
    </location>
</feature>
<sequence>MPIPTALRNARLSKGMTQKELGQRIGLPQSHVSKIESGGVDPQLSSLIEMARALEMELVLVPRKDLPAIAALTDDAPAPAYRLEDEA</sequence>
<keyword evidence="3" id="KW-0614">Plasmid</keyword>
<evidence type="ECO:0000313" key="3">
    <source>
        <dbReference type="EMBL" id="WCT80259.1"/>
    </source>
</evidence>
<dbReference type="SMART" id="SM00530">
    <property type="entry name" value="HTH_XRE"/>
    <property type="match status" value="1"/>
</dbReference>
<reference evidence="3 4" key="1">
    <citation type="submission" date="2023-02" db="EMBL/GenBank/DDBJ databases">
        <title>Genome sequence of Novosphingobium humi KACC 19094.</title>
        <authorList>
            <person name="Kim S."/>
            <person name="Heo J."/>
            <person name="Kwon S.-W."/>
        </authorList>
    </citation>
    <scope>NUCLEOTIDE SEQUENCE [LARGE SCALE GENOMIC DNA]</scope>
    <source>
        <strain evidence="3 4">KACC 19094</strain>
        <plasmid evidence="3 4">unnamed3</plasmid>
    </source>
</reference>
<dbReference type="SUPFAM" id="SSF47413">
    <property type="entry name" value="lambda repressor-like DNA-binding domains"/>
    <property type="match status" value="1"/>
</dbReference>
<organism evidence="3 4">
    <name type="scientific">Novosphingobium humi</name>
    <dbReference type="NCBI Taxonomy" id="2282397"/>
    <lineage>
        <taxon>Bacteria</taxon>
        <taxon>Pseudomonadati</taxon>
        <taxon>Pseudomonadota</taxon>
        <taxon>Alphaproteobacteria</taxon>
        <taxon>Sphingomonadales</taxon>
        <taxon>Sphingomonadaceae</taxon>
        <taxon>Novosphingobium</taxon>
    </lineage>
</organism>
<evidence type="ECO:0000256" key="1">
    <source>
        <dbReference type="SAM" id="MobiDB-lite"/>
    </source>
</evidence>
<evidence type="ECO:0000259" key="2">
    <source>
        <dbReference type="PROSITE" id="PS50943"/>
    </source>
</evidence>
<name>A0ABY7U748_9SPHN</name>
<dbReference type="Gene3D" id="1.10.260.40">
    <property type="entry name" value="lambda repressor-like DNA-binding domains"/>
    <property type="match status" value="1"/>
</dbReference>
<keyword evidence="4" id="KW-1185">Reference proteome</keyword>
<accession>A0ABY7U748</accession>
<geneLocation type="plasmid" evidence="3 4">
    <name>unnamed3</name>
</geneLocation>
<dbReference type="InterPro" id="IPR001387">
    <property type="entry name" value="Cro/C1-type_HTH"/>
</dbReference>
<dbReference type="Pfam" id="PF01381">
    <property type="entry name" value="HTH_3"/>
    <property type="match status" value="1"/>
</dbReference>
<dbReference type="PROSITE" id="PS50943">
    <property type="entry name" value="HTH_CROC1"/>
    <property type="match status" value="1"/>
</dbReference>
<evidence type="ECO:0000313" key="4">
    <source>
        <dbReference type="Proteomes" id="UP001218231"/>
    </source>
</evidence>
<gene>
    <name evidence="3" type="ORF">PQ457_22060</name>
</gene>
<dbReference type="CDD" id="cd00093">
    <property type="entry name" value="HTH_XRE"/>
    <property type="match status" value="1"/>
</dbReference>
<dbReference type="InterPro" id="IPR010982">
    <property type="entry name" value="Lambda_DNA-bd_dom_sf"/>
</dbReference>